<name>A0A8H4F4N2_MUCCL</name>
<dbReference type="AlphaFoldDB" id="A0A8H4F4N2"/>
<accession>A0A8H4F4N2</accession>
<feature type="chain" id="PRO_5034134141" description="Secreted protein" evidence="1">
    <location>
        <begin position="24"/>
        <end position="81"/>
    </location>
</feature>
<evidence type="ECO:0000313" key="2">
    <source>
        <dbReference type="EMBL" id="KAF1804814.1"/>
    </source>
</evidence>
<evidence type="ECO:0000256" key="1">
    <source>
        <dbReference type="SAM" id="SignalP"/>
    </source>
</evidence>
<evidence type="ECO:0000313" key="3">
    <source>
        <dbReference type="Proteomes" id="UP000469890"/>
    </source>
</evidence>
<comment type="caution">
    <text evidence="2">The sequence shown here is derived from an EMBL/GenBank/DDBJ whole genome shotgun (WGS) entry which is preliminary data.</text>
</comment>
<dbReference type="EMBL" id="JAAECE010000002">
    <property type="protein sequence ID" value="KAF1804814.1"/>
    <property type="molecule type" value="Genomic_DNA"/>
</dbReference>
<proteinExistence type="predicted"/>
<dbReference type="Proteomes" id="UP000469890">
    <property type="component" value="Unassembled WGS sequence"/>
</dbReference>
<keyword evidence="1" id="KW-0732">Signal</keyword>
<sequence length="81" mass="9760">MGNVARLQIHCFFALYVAREALALEPVAPNIHQMIIHKRETDQVWRIYDKVLINQRKKYHQRHNKPNKEMSENMVYLWGKT</sequence>
<evidence type="ECO:0008006" key="4">
    <source>
        <dbReference type="Google" id="ProtNLM"/>
    </source>
</evidence>
<organism evidence="2 3">
    <name type="scientific">Mucor circinelloides f. lusitanicus</name>
    <name type="common">Mucor racemosus var. lusitanicus</name>
    <dbReference type="NCBI Taxonomy" id="29924"/>
    <lineage>
        <taxon>Eukaryota</taxon>
        <taxon>Fungi</taxon>
        <taxon>Fungi incertae sedis</taxon>
        <taxon>Mucoromycota</taxon>
        <taxon>Mucoromycotina</taxon>
        <taxon>Mucoromycetes</taxon>
        <taxon>Mucorales</taxon>
        <taxon>Mucorineae</taxon>
        <taxon>Mucoraceae</taxon>
        <taxon>Mucor</taxon>
    </lineage>
</organism>
<gene>
    <name evidence="2" type="ORF">FB192DRAFT_1359631</name>
</gene>
<feature type="signal peptide" evidence="1">
    <location>
        <begin position="1"/>
        <end position="23"/>
    </location>
</feature>
<reference evidence="2 3" key="1">
    <citation type="submission" date="2019-09" db="EMBL/GenBank/DDBJ databases">
        <authorList>
            <consortium name="DOE Joint Genome Institute"/>
            <person name="Mondo S.J."/>
            <person name="Navarro-Mendoza M.I."/>
            <person name="Perez-Arques C."/>
            <person name="Panchal S."/>
            <person name="Nicolas F.E."/>
            <person name="Ganguly P."/>
            <person name="Pangilinan J."/>
            <person name="Grigoriev I."/>
            <person name="Heitman J."/>
            <person name="Sanya K."/>
            <person name="Garre V."/>
        </authorList>
    </citation>
    <scope>NUCLEOTIDE SEQUENCE [LARGE SCALE GENOMIC DNA]</scope>
    <source>
        <strain evidence="2 3">MU402</strain>
    </source>
</reference>
<protein>
    <recommendedName>
        <fullName evidence="4">Secreted protein</fullName>
    </recommendedName>
</protein>